<dbReference type="Proteomes" id="UP000589292">
    <property type="component" value="Unassembled WGS sequence"/>
</dbReference>
<keyword evidence="1" id="KW-1133">Transmembrane helix</keyword>
<protein>
    <submittedName>
        <fullName evidence="2">Uncharacterized protein</fullName>
    </submittedName>
</protein>
<dbReference type="AlphaFoldDB" id="A0A7V8U9Q4"/>
<evidence type="ECO:0000313" key="2">
    <source>
        <dbReference type="EMBL" id="MBA1375308.1"/>
    </source>
</evidence>
<name>A0A7V8U9Q4_9SPHN</name>
<sequence>MKLLLALLALLTGFSVSDGVRLADPAMAAGNNVVRDSQILAEDRQVAISAAVLLVVTLLPLVITLRPTQHRLIARTIRVAPLTVHRSDRLLQ</sequence>
<reference evidence="2 3" key="1">
    <citation type="journal article" date="1994" name="Int. J. Syst. Bacteriol.">
        <title>Phylogenetic positions of novel aerobic, bacteriochlorophyll a-containing bacteria and description of Roseococcus thiosulfatophilus gen. nov., sp. nov., Erythromicrobium ramosum gen. nov., sp. nov., and Erythrobacter litoralis sp. nov.</title>
        <authorList>
            <person name="Yurkov V."/>
            <person name="Stackebrandt E."/>
            <person name="Holmes A."/>
            <person name="Fuerst J.A."/>
            <person name="Hugenholtz P."/>
            <person name="Golecki J."/>
            <person name="Gad'on N."/>
            <person name="Gorlenko V.M."/>
            <person name="Kompantseva E.I."/>
            <person name="Drews G."/>
        </authorList>
    </citation>
    <scope>NUCLEOTIDE SEQUENCE [LARGE SCALE GENOMIC DNA]</scope>
    <source>
        <strain evidence="2 3">KR-99</strain>
    </source>
</reference>
<dbReference type="RefSeq" id="WP_181267827.1">
    <property type="nucleotide sequence ID" value="NZ_BAAAGB010000001.1"/>
</dbReference>
<keyword evidence="3" id="KW-1185">Reference proteome</keyword>
<gene>
    <name evidence="2" type="ORF">FG486_13240</name>
</gene>
<proteinExistence type="predicted"/>
<evidence type="ECO:0000313" key="3">
    <source>
        <dbReference type="Proteomes" id="UP000589292"/>
    </source>
</evidence>
<comment type="caution">
    <text evidence="2">The sequence shown here is derived from an EMBL/GenBank/DDBJ whole genome shotgun (WGS) entry which is preliminary data.</text>
</comment>
<feature type="transmembrane region" description="Helical" evidence="1">
    <location>
        <begin position="46"/>
        <end position="65"/>
    </location>
</feature>
<keyword evidence="1" id="KW-0812">Transmembrane</keyword>
<organism evidence="2 3">
    <name type="scientific">Sphingomonas ursincola</name>
    <dbReference type="NCBI Taxonomy" id="56361"/>
    <lineage>
        <taxon>Bacteria</taxon>
        <taxon>Pseudomonadati</taxon>
        <taxon>Pseudomonadota</taxon>
        <taxon>Alphaproteobacteria</taxon>
        <taxon>Sphingomonadales</taxon>
        <taxon>Sphingomonadaceae</taxon>
        <taxon>Sphingomonas</taxon>
    </lineage>
</organism>
<accession>A0A7V8U9Q4</accession>
<evidence type="ECO:0000256" key="1">
    <source>
        <dbReference type="SAM" id="Phobius"/>
    </source>
</evidence>
<dbReference type="EMBL" id="VDES01000002">
    <property type="protein sequence ID" value="MBA1375308.1"/>
    <property type="molecule type" value="Genomic_DNA"/>
</dbReference>
<keyword evidence="1" id="KW-0472">Membrane</keyword>